<dbReference type="Gene3D" id="3.40.390.30">
    <property type="entry name" value="Metalloproteases ('zincins'), catalytic domain"/>
    <property type="match status" value="1"/>
</dbReference>
<feature type="binding site" evidence="7">
    <location>
        <position position="104"/>
    </location>
    <ligand>
        <name>Zn(2+)</name>
        <dbReference type="ChEBI" id="CHEBI:29105"/>
        <note>catalytic</note>
    </ligand>
</feature>
<evidence type="ECO:0000256" key="4">
    <source>
        <dbReference type="ARBA" id="ARBA00022759"/>
    </source>
</evidence>
<feature type="binding site" evidence="7">
    <location>
        <position position="98"/>
    </location>
    <ligand>
        <name>Zn(2+)</name>
        <dbReference type="ChEBI" id="CHEBI:29105"/>
        <note>catalytic</note>
    </ligand>
</feature>
<gene>
    <name evidence="7" type="primary">ybeY</name>
    <name evidence="8" type="ORF">A3A33_03065</name>
</gene>
<evidence type="ECO:0000256" key="1">
    <source>
        <dbReference type="ARBA" id="ARBA00010875"/>
    </source>
</evidence>
<accession>A0A1F8GSV6</accession>
<dbReference type="PROSITE" id="PS01306">
    <property type="entry name" value="UPF0054"/>
    <property type="match status" value="1"/>
</dbReference>
<evidence type="ECO:0000256" key="2">
    <source>
        <dbReference type="ARBA" id="ARBA00022722"/>
    </source>
</evidence>
<dbReference type="InterPro" id="IPR020549">
    <property type="entry name" value="YbeY_CS"/>
</dbReference>
<evidence type="ECO:0000256" key="5">
    <source>
        <dbReference type="ARBA" id="ARBA00022801"/>
    </source>
</evidence>
<comment type="cofactor">
    <cofactor evidence="7">
        <name>Zn(2+)</name>
        <dbReference type="ChEBI" id="CHEBI:29105"/>
    </cofactor>
    <text evidence="7">Binds 1 zinc ion.</text>
</comment>
<keyword evidence="2 7" id="KW-0540">Nuclease</keyword>
<keyword evidence="5 7" id="KW-0378">Hydrolase</keyword>
<dbReference type="NCBIfam" id="TIGR00043">
    <property type="entry name" value="rRNA maturation RNase YbeY"/>
    <property type="match status" value="1"/>
</dbReference>
<dbReference type="SUPFAM" id="SSF55486">
    <property type="entry name" value="Metalloproteases ('zincins'), catalytic domain"/>
    <property type="match status" value="1"/>
</dbReference>
<evidence type="ECO:0000256" key="6">
    <source>
        <dbReference type="ARBA" id="ARBA00022833"/>
    </source>
</evidence>
<comment type="function">
    <text evidence="7">Single strand-specific metallo-endoribonuclease involved in late-stage 70S ribosome quality control and in maturation of the 3' terminus of the 16S rRNA.</text>
</comment>
<feature type="binding site" evidence="7">
    <location>
        <position position="94"/>
    </location>
    <ligand>
        <name>Zn(2+)</name>
        <dbReference type="ChEBI" id="CHEBI:29105"/>
        <note>catalytic</note>
    </ligand>
</feature>
<evidence type="ECO:0000313" key="9">
    <source>
        <dbReference type="Proteomes" id="UP000179047"/>
    </source>
</evidence>
<dbReference type="EMBL" id="MGKP01000015">
    <property type="protein sequence ID" value="OGN28512.1"/>
    <property type="molecule type" value="Genomic_DNA"/>
</dbReference>
<dbReference type="STRING" id="1802701.A3A33_03065"/>
<keyword evidence="7" id="KW-0698">rRNA processing</keyword>
<dbReference type="PANTHER" id="PTHR46986:SF1">
    <property type="entry name" value="ENDORIBONUCLEASE YBEY, CHLOROPLASTIC"/>
    <property type="match status" value="1"/>
</dbReference>
<dbReference type="EC" id="3.1.-.-" evidence="7"/>
<keyword evidence="7" id="KW-0690">Ribosome biogenesis</keyword>
<dbReference type="HAMAP" id="MF_00009">
    <property type="entry name" value="Endoribonucl_YbeY"/>
    <property type="match status" value="1"/>
</dbReference>
<protein>
    <recommendedName>
        <fullName evidence="7">Endoribonuclease YbeY</fullName>
        <ecNumber evidence="7">3.1.-.-</ecNumber>
    </recommendedName>
</protein>
<evidence type="ECO:0000256" key="7">
    <source>
        <dbReference type="HAMAP-Rule" id="MF_00009"/>
    </source>
</evidence>
<dbReference type="GO" id="GO:0008270">
    <property type="term" value="F:zinc ion binding"/>
    <property type="evidence" value="ECO:0007669"/>
    <property type="project" value="UniProtKB-UniRule"/>
</dbReference>
<dbReference type="GO" id="GO:0004222">
    <property type="term" value="F:metalloendopeptidase activity"/>
    <property type="evidence" value="ECO:0007669"/>
    <property type="project" value="InterPro"/>
</dbReference>
<comment type="similarity">
    <text evidence="1 7">Belongs to the endoribonuclease YbeY family.</text>
</comment>
<dbReference type="InterPro" id="IPR002036">
    <property type="entry name" value="YbeY"/>
</dbReference>
<keyword evidence="7" id="KW-0963">Cytoplasm</keyword>
<reference evidence="8 9" key="1">
    <citation type="journal article" date="2016" name="Nat. Commun.">
        <title>Thousands of microbial genomes shed light on interconnected biogeochemical processes in an aquifer system.</title>
        <authorList>
            <person name="Anantharaman K."/>
            <person name="Brown C.T."/>
            <person name="Hug L.A."/>
            <person name="Sharon I."/>
            <person name="Castelle C.J."/>
            <person name="Probst A.J."/>
            <person name="Thomas B.C."/>
            <person name="Singh A."/>
            <person name="Wilkins M.J."/>
            <person name="Karaoz U."/>
            <person name="Brodie E.L."/>
            <person name="Williams K.H."/>
            <person name="Hubbard S.S."/>
            <person name="Banfield J.F."/>
        </authorList>
    </citation>
    <scope>NUCLEOTIDE SEQUENCE [LARGE SCALE GENOMIC DNA]</scope>
</reference>
<dbReference type="GO" id="GO:0006364">
    <property type="term" value="P:rRNA processing"/>
    <property type="evidence" value="ECO:0007669"/>
    <property type="project" value="UniProtKB-UniRule"/>
</dbReference>
<evidence type="ECO:0000313" key="8">
    <source>
        <dbReference type="EMBL" id="OGN28512.1"/>
    </source>
</evidence>
<dbReference type="PANTHER" id="PTHR46986">
    <property type="entry name" value="ENDORIBONUCLEASE YBEY, CHLOROPLASTIC"/>
    <property type="match status" value="1"/>
</dbReference>
<dbReference type="GO" id="GO:0005737">
    <property type="term" value="C:cytoplasm"/>
    <property type="evidence" value="ECO:0007669"/>
    <property type="project" value="UniProtKB-SubCell"/>
</dbReference>
<organism evidence="8 9">
    <name type="scientific">Candidatus Yanofskybacteria bacterium RIFCSPLOWO2_01_FULL_49_25</name>
    <dbReference type="NCBI Taxonomy" id="1802701"/>
    <lineage>
        <taxon>Bacteria</taxon>
        <taxon>Candidatus Yanofskyibacteriota</taxon>
    </lineage>
</organism>
<keyword evidence="6 7" id="KW-0862">Zinc</keyword>
<keyword evidence="3 7" id="KW-0479">Metal-binding</keyword>
<comment type="subcellular location">
    <subcellularLocation>
        <location evidence="7">Cytoplasm</location>
    </subcellularLocation>
</comment>
<dbReference type="GO" id="GO:0004521">
    <property type="term" value="F:RNA endonuclease activity"/>
    <property type="evidence" value="ECO:0007669"/>
    <property type="project" value="UniProtKB-UniRule"/>
</dbReference>
<proteinExistence type="inferred from homology"/>
<keyword evidence="4 7" id="KW-0255">Endonuclease</keyword>
<sequence length="124" mass="14482">MIEFKNLSGKRVRYGAYKKLYKKIFYKSGNSFWLSAVFAPPSLMRRLNKKYRGKNKPANVLSFLLEKNLPGRQTGTGEIFLNAKEKNLPYLFLHGSLHLLGYDHKKNKAAEKMEHLEKKILHKK</sequence>
<name>A0A1F8GSV6_9BACT</name>
<evidence type="ECO:0000256" key="3">
    <source>
        <dbReference type="ARBA" id="ARBA00022723"/>
    </source>
</evidence>
<comment type="caution">
    <text evidence="8">The sequence shown here is derived from an EMBL/GenBank/DDBJ whole genome shotgun (WGS) entry which is preliminary data.</text>
</comment>
<dbReference type="Pfam" id="PF02130">
    <property type="entry name" value="YbeY"/>
    <property type="match status" value="1"/>
</dbReference>
<dbReference type="InterPro" id="IPR023091">
    <property type="entry name" value="MetalPrtase_cat_dom_sf_prd"/>
</dbReference>
<dbReference type="AlphaFoldDB" id="A0A1F8GSV6"/>
<dbReference type="Proteomes" id="UP000179047">
    <property type="component" value="Unassembled WGS sequence"/>
</dbReference>